<dbReference type="InterPro" id="IPR009006">
    <property type="entry name" value="Ala_racemase/Decarboxylase_C"/>
</dbReference>
<evidence type="ECO:0000256" key="5">
    <source>
        <dbReference type="PIRSR" id="PIRSR600183-50"/>
    </source>
</evidence>
<proteinExistence type="predicted"/>
<evidence type="ECO:0000256" key="2">
    <source>
        <dbReference type="ARBA" id="ARBA00022793"/>
    </source>
</evidence>
<dbReference type="InterPro" id="IPR022644">
    <property type="entry name" value="De-COase2_N"/>
</dbReference>
<dbReference type="PANTHER" id="PTHR43727:SF2">
    <property type="entry name" value="GROUP IV DECARBOXYLASE"/>
    <property type="match status" value="1"/>
</dbReference>
<dbReference type="SUPFAM" id="SSF50621">
    <property type="entry name" value="Alanine racemase C-terminal domain-like"/>
    <property type="match status" value="1"/>
</dbReference>
<protein>
    <recommendedName>
        <fullName evidence="6">Orn/DAP/Arg decarboxylase 2 N-terminal domain-containing protein</fullName>
    </recommendedName>
</protein>
<dbReference type="Gene3D" id="3.20.20.10">
    <property type="entry name" value="Alanine racemase"/>
    <property type="match status" value="2"/>
</dbReference>
<dbReference type="GO" id="GO:0009089">
    <property type="term" value="P:lysine biosynthetic process via diaminopimelate"/>
    <property type="evidence" value="ECO:0007669"/>
    <property type="project" value="InterPro"/>
</dbReference>
<dbReference type="AlphaFoldDB" id="A0A8S3YRU8"/>
<dbReference type="EMBL" id="CAJHNH020000436">
    <property type="protein sequence ID" value="CAG5117680.1"/>
    <property type="molecule type" value="Genomic_DNA"/>
</dbReference>
<dbReference type="InterPro" id="IPR029066">
    <property type="entry name" value="PLP-binding_barrel"/>
</dbReference>
<dbReference type="GO" id="GO:0008836">
    <property type="term" value="F:diaminopimelate decarboxylase activity"/>
    <property type="evidence" value="ECO:0007669"/>
    <property type="project" value="InterPro"/>
</dbReference>
<feature type="modified residue" description="N6-(pyridoxal phosphate)lysine" evidence="5">
    <location>
        <position position="70"/>
    </location>
</feature>
<evidence type="ECO:0000256" key="1">
    <source>
        <dbReference type="ARBA" id="ARBA00001933"/>
    </source>
</evidence>
<dbReference type="PRINTS" id="PR01179">
    <property type="entry name" value="ODADCRBXLASE"/>
</dbReference>
<sequence>MASYFSCSDGEMYCEKINLKEMLRQIELQYQAVLTPLFVYSRKQLQDNVKAYVDALKEYSSSFQLNFSVKANQNLTVLREFQSFGLSATLVSGNELRLALEAGFEPTHLMFNGGGKSAWETHLAIKHGVLINVDSEWDLKQTLDICRHGFPEPKKAKVLLRMNLNIDPQVHKYVNTGMLDCKFGLSEDSIEGCLQLLEEPGCPAELIGLHSHAGSTIYQTDVFKLCTRRLLHIRQKLVHRGFTELNILNVGGGLGIDYLEKEVETRSWRSETELTAHNLLELRQFLLLYSEKSKFQQRTDELSSVDVASIMESMAELITDYKEESLQEVENYSHIFLLAYPHHASPRDLVQSISGLLKDTGVTLMLEPGRSLVANSAVLLARVLGCKSTPNKRYVITDASMTEVIRPCLYGSYHHVTVLGSSSGCKHVYDIVGPVCESADFIGKDRLLINPDQGFLVVHDVGAYCHSMSSNYNARMKAAEVLVDGSSWRLIRRQDTFEDFLAPYKNLE</sequence>
<comment type="caution">
    <text evidence="7">The sequence shown here is derived from an EMBL/GenBank/DDBJ whole genome shotgun (WGS) entry which is preliminary data.</text>
</comment>
<evidence type="ECO:0000259" key="6">
    <source>
        <dbReference type="Pfam" id="PF02784"/>
    </source>
</evidence>
<feature type="domain" description="Orn/DAP/Arg decarboxylase 2 N-terminal" evidence="6">
    <location>
        <begin position="49"/>
        <end position="265"/>
    </location>
</feature>
<dbReference type="SUPFAM" id="SSF51419">
    <property type="entry name" value="PLP-binding barrel"/>
    <property type="match status" value="1"/>
</dbReference>
<dbReference type="Proteomes" id="UP000678393">
    <property type="component" value="Unassembled WGS sequence"/>
</dbReference>
<keyword evidence="8" id="KW-1185">Reference proteome</keyword>
<dbReference type="Gene3D" id="2.40.37.10">
    <property type="entry name" value="Lyase, Ornithine Decarboxylase, Chain A, domain 1"/>
    <property type="match status" value="1"/>
</dbReference>
<dbReference type="FunFam" id="3.20.20.10:FF:000003">
    <property type="entry name" value="Diaminopimelate decarboxylase"/>
    <property type="match status" value="1"/>
</dbReference>
<dbReference type="PROSITE" id="PS00879">
    <property type="entry name" value="ODR_DC_2_2"/>
    <property type="match status" value="1"/>
</dbReference>
<dbReference type="CDD" id="cd06828">
    <property type="entry name" value="PLPDE_III_DapDC"/>
    <property type="match status" value="1"/>
</dbReference>
<dbReference type="OrthoDB" id="5034579at2759"/>
<organism evidence="7 8">
    <name type="scientific">Candidula unifasciata</name>
    <dbReference type="NCBI Taxonomy" id="100452"/>
    <lineage>
        <taxon>Eukaryota</taxon>
        <taxon>Metazoa</taxon>
        <taxon>Spiralia</taxon>
        <taxon>Lophotrochozoa</taxon>
        <taxon>Mollusca</taxon>
        <taxon>Gastropoda</taxon>
        <taxon>Heterobranchia</taxon>
        <taxon>Euthyneura</taxon>
        <taxon>Panpulmonata</taxon>
        <taxon>Eupulmonata</taxon>
        <taxon>Stylommatophora</taxon>
        <taxon>Helicina</taxon>
        <taxon>Helicoidea</taxon>
        <taxon>Geomitridae</taxon>
        <taxon>Candidula</taxon>
    </lineage>
</organism>
<gene>
    <name evidence="7" type="ORF">CUNI_LOCUS3238</name>
</gene>
<evidence type="ECO:0000256" key="4">
    <source>
        <dbReference type="ARBA" id="ARBA00023239"/>
    </source>
</evidence>
<feature type="active site" description="Proton donor" evidence="5">
    <location>
        <position position="436"/>
    </location>
</feature>
<name>A0A8S3YRU8_9EUPU</name>
<evidence type="ECO:0000256" key="3">
    <source>
        <dbReference type="ARBA" id="ARBA00022898"/>
    </source>
</evidence>
<evidence type="ECO:0000313" key="8">
    <source>
        <dbReference type="Proteomes" id="UP000678393"/>
    </source>
</evidence>
<dbReference type="InterPro" id="IPR000183">
    <property type="entry name" value="Orn/DAP/Arg_de-COase"/>
</dbReference>
<keyword evidence="4" id="KW-0456">Lyase</keyword>
<evidence type="ECO:0000313" key="7">
    <source>
        <dbReference type="EMBL" id="CAG5117680.1"/>
    </source>
</evidence>
<reference evidence="7" key="1">
    <citation type="submission" date="2021-04" db="EMBL/GenBank/DDBJ databases">
        <authorList>
            <consortium name="Molecular Ecology Group"/>
        </authorList>
    </citation>
    <scope>NUCLEOTIDE SEQUENCE</scope>
</reference>
<comment type="cofactor">
    <cofactor evidence="1 5">
        <name>pyridoxal 5'-phosphate</name>
        <dbReference type="ChEBI" id="CHEBI:597326"/>
    </cofactor>
</comment>
<dbReference type="InterPro" id="IPR002986">
    <property type="entry name" value="DAP_deCOOHase_LysA"/>
</dbReference>
<dbReference type="Pfam" id="PF02784">
    <property type="entry name" value="Orn_Arg_deC_N"/>
    <property type="match status" value="1"/>
</dbReference>
<dbReference type="PANTHER" id="PTHR43727">
    <property type="entry name" value="DIAMINOPIMELATE DECARBOXYLASE"/>
    <property type="match status" value="1"/>
</dbReference>
<keyword evidence="2" id="KW-0210">Decarboxylase</keyword>
<accession>A0A8S3YRU8</accession>
<keyword evidence="3 5" id="KW-0663">Pyridoxal phosphate</keyword>
<dbReference type="InterPro" id="IPR022657">
    <property type="entry name" value="De-COase2_CS"/>
</dbReference>